<dbReference type="GO" id="GO:0006383">
    <property type="term" value="P:transcription by RNA polymerase III"/>
    <property type="evidence" value="ECO:0007669"/>
    <property type="project" value="InterPro"/>
</dbReference>
<name>A0A1S3VHS7_VIGRR</name>
<proteinExistence type="inferred from homology"/>
<reference evidence="5" key="1">
    <citation type="journal article" date="2014" name="Nat. Commun.">
        <title>Genome sequence of mungbean and insights into evolution within Vigna species.</title>
        <authorList>
            <person name="Kang Y.J."/>
            <person name="Kim S.K."/>
            <person name="Kim M.Y."/>
            <person name="Lestari P."/>
            <person name="Kim K.H."/>
            <person name="Ha B.K."/>
            <person name="Jun T.H."/>
            <person name="Hwang W.J."/>
            <person name="Lee T."/>
            <person name="Lee J."/>
            <person name="Shim S."/>
            <person name="Yoon M.Y."/>
            <person name="Jang Y.E."/>
            <person name="Han K.S."/>
            <person name="Taeprayoon P."/>
            <person name="Yoon N."/>
            <person name="Somta P."/>
            <person name="Tanya P."/>
            <person name="Kim K.S."/>
            <person name="Gwag J.G."/>
            <person name="Moon J.K."/>
            <person name="Lee Y.H."/>
            <person name="Park B.S."/>
            <person name="Bombarely A."/>
            <person name="Doyle J.J."/>
            <person name="Jackson S.A."/>
            <person name="Schafleitner R."/>
            <person name="Srinives P."/>
            <person name="Varshney R.K."/>
            <person name="Lee S.H."/>
        </authorList>
    </citation>
    <scope>NUCLEOTIDE SEQUENCE [LARGE SCALE GENOMIC DNA]</scope>
    <source>
        <strain evidence="5">cv. VC1973A</strain>
    </source>
</reference>
<evidence type="ECO:0000313" key="6">
    <source>
        <dbReference type="RefSeq" id="XP_014517767.1"/>
    </source>
</evidence>
<sequence length="210" mass="24489">MAGRGRGRGGRGWGRGGGFTTFASQVPFDLFPEDVSLPEFKIDDIDHMDENTKKLLQWSNKLQNYWKASPYLLEETTSKKRQTMHVERFSDKKTNDFTRDSLSQVLMFNGFPHELVLGKSKHMSRRKKFRWKPESDMKNVDIFEQEKANQEKEETDEAEKKEGEDEDGDGNAEEEDEEDMSDDDYNQNIDFDDDDDDFNDVDDGDDEPIY</sequence>
<keyword evidence="3" id="KW-0539">Nucleus</keyword>
<dbReference type="OrthoDB" id="1431302at2759"/>
<dbReference type="RefSeq" id="XP_014517767.1">
    <property type="nucleotide sequence ID" value="XM_014662281.2"/>
</dbReference>
<evidence type="ECO:0000256" key="3">
    <source>
        <dbReference type="ARBA" id="ARBA00023242"/>
    </source>
</evidence>
<dbReference type="STRING" id="3916.A0A1S3VHS7"/>
<feature type="compositionally biased region" description="Acidic residues" evidence="4">
    <location>
        <begin position="164"/>
        <end position="210"/>
    </location>
</feature>
<evidence type="ECO:0000256" key="2">
    <source>
        <dbReference type="ARBA" id="ARBA00008352"/>
    </source>
</evidence>
<keyword evidence="5" id="KW-1185">Reference proteome</keyword>
<dbReference type="GO" id="GO:0005666">
    <property type="term" value="C:RNA polymerase III complex"/>
    <property type="evidence" value="ECO:0007669"/>
    <property type="project" value="TreeGrafter"/>
</dbReference>
<dbReference type="KEGG" id="vra:106775199"/>
<organism evidence="5 6">
    <name type="scientific">Vigna radiata var. radiata</name>
    <name type="common">Mung bean</name>
    <name type="synonym">Phaseolus aureus</name>
    <dbReference type="NCBI Taxonomy" id="3916"/>
    <lineage>
        <taxon>Eukaryota</taxon>
        <taxon>Viridiplantae</taxon>
        <taxon>Streptophyta</taxon>
        <taxon>Embryophyta</taxon>
        <taxon>Tracheophyta</taxon>
        <taxon>Spermatophyta</taxon>
        <taxon>Magnoliopsida</taxon>
        <taxon>eudicotyledons</taxon>
        <taxon>Gunneridae</taxon>
        <taxon>Pentapetalae</taxon>
        <taxon>rosids</taxon>
        <taxon>fabids</taxon>
        <taxon>Fabales</taxon>
        <taxon>Fabaceae</taxon>
        <taxon>Papilionoideae</taxon>
        <taxon>50 kb inversion clade</taxon>
        <taxon>NPAAA clade</taxon>
        <taxon>indigoferoid/millettioid clade</taxon>
        <taxon>Phaseoleae</taxon>
        <taxon>Vigna</taxon>
    </lineage>
</organism>
<evidence type="ECO:0000256" key="4">
    <source>
        <dbReference type="SAM" id="MobiDB-lite"/>
    </source>
</evidence>
<dbReference type="Proteomes" id="UP000087766">
    <property type="component" value="Chromosome 10"/>
</dbReference>
<evidence type="ECO:0000256" key="1">
    <source>
        <dbReference type="ARBA" id="ARBA00004123"/>
    </source>
</evidence>
<dbReference type="GeneID" id="106775199"/>
<gene>
    <name evidence="6" type="primary">LOC106775199</name>
</gene>
<comment type="similarity">
    <text evidence="2">Belongs to the eukaryotic RPC7 RNA polymerase subunit family.</text>
</comment>
<dbReference type="PANTHER" id="PTHR15367:SF2">
    <property type="entry name" value="DNA-DIRECTED RNA POLYMERASE III SUBUNIT"/>
    <property type="match status" value="1"/>
</dbReference>
<keyword evidence="6" id="KW-0240">DNA-directed RNA polymerase</keyword>
<comment type="subcellular location">
    <subcellularLocation>
        <location evidence="1">Nucleus</location>
    </subcellularLocation>
</comment>
<dbReference type="AlphaFoldDB" id="A0A1S3VHS7"/>
<reference evidence="6" key="2">
    <citation type="submission" date="2025-08" db="UniProtKB">
        <authorList>
            <consortium name="RefSeq"/>
        </authorList>
    </citation>
    <scope>IDENTIFICATION</scope>
    <source>
        <tissue evidence="6">Leaf</tissue>
    </source>
</reference>
<accession>A0A1S3VHS7</accession>
<feature type="region of interest" description="Disordered" evidence="4">
    <location>
        <begin position="140"/>
        <end position="210"/>
    </location>
</feature>
<dbReference type="PANTHER" id="PTHR15367">
    <property type="entry name" value="DNA-DIRECTED RNA POLYMERASE III"/>
    <property type="match status" value="1"/>
</dbReference>
<dbReference type="InterPro" id="IPR024661">
    <property type="entry name" value="RNA_pol_III_Rpc31"/>
</dbReference>
<dbReference type="Pfam" id="PF11705">
    <property type="entry name" value="RNA_pol_3_Rpc31"/>
    <property type="match status" value="1"/>
</dbReference>
<keyword evidence="6" id="KW-0804">Transcription</keyword>
<feature type="compositionally biased region" description="Basic and acidic residues" evidence="4">
    <location>
        <begin position="140"/>
        <end position="163"/>
    </location>
</feature>
<evidence type="ECO:0000313" key="5">
    <source>
        <dbReference type="Proteomes" id="UP000087766"/>
    </source>
</evidence>
<protein>
    <submittedName>
        <fullName evidence="6">DNA-directed RNA polymerase III subunit RPC7</fullName>
    </submittedName>
</protein>